<evidence type="ECO:0000313" key="2">
    <source>
        <dbReference type="Proteomes" id="UP000265520"/>
    </source>
</evidence>
<sequence>VKLNVDSSVVIHVLCRPGYGRPLGGALVSYAYPKNVGS</sequence>
<dbReference type="AlphaFoldDB" id="A0A392W1V5"/>
<accession>A0A392W1V5</accession>
<keyword evidence="2" id="KW-1185">Reference proteome</keyword>
<dbReference type="Proteomes" id="UP000265520">
    <property type="component" value="Unassembled WGS sequence"/>
</dbReference>
<feature type="non-terminal residue" evidence="1">
    <location>
        <position position="1"/>
    </location>
</feature>
<proteinExistence type="predicted"/>
<reference evidence="1 2" key="1">
    <citation type="journal article" date="2018" name="Front. Plant Sci.">
        <title>Red Clover (Trifolium pratense) and Zigzag Clover (T. medium) - A Picture of Genomic Similarities and Differences.</title>
        <authorList>
            <person name="Dluhosova J."/>
            <person name="Istvanek J."/>
            <person name="Nedelnik J."/>
            <person name="Repkova J."/>
        </authorList>
    </citation>
    <scope>NUCLEOTIDE SEQUENCE [LARGE SCALE GENOMIC DNA]</scope>
    <source>
        <strain evidence="2">cv. 10/8</strain>
        <tissue evidence="1">Leaf</tissue>
    </source>
</reference>
<comment type="caution">
    <text evidence="1">The sequence shown here is derived from an EMBL/GenBank/DDBJ whole genome shotgun (WGS) entry which is preliminary data.</text>
</comment>
<dbReference type="EMBL" id="LXQA011351739">
    <property type="protein sequence ID" value="MCI94267.1"/>
    <property type="molecule type" value="Genomic_DNA"/>
</dbReference>
<name>A0A392W1V5_9FABA</name>
<protein>
    <submittedName>
        <fullName evidence="1">Uncharacterized protein</fullName>
    </submittedName>
</protein>
<organism evidence="1 2">
    <name type="scientific">Trifolium medium</name>
    <dbReference type="NCBI Taxonomy" id="97028"/>
    <lineage>
        <taxon>Eukaryota</taxon>
        <taxon>Viridiplantae</taxon>
        <taxon>Streptophyta</taxon>
        <taxon>Embryophyta</taxon>
        <taxon>Tracheophyta</taxon>
        <taxon>Spermatophyta</taxon>
        <taxon>Magnoliopsida</taxon>
        <taxon>eudicotyledons</taxon>
        <taxon>Gunneridae</taxon>
        <taxon>Pentapetalae</taxon>
        <taxon>rosids</taxon>
        <taxon>fabids</taxon>
        <taxon>Fabales</taxon>
        <taxon>Fabaceae</taxon>
        <taxon>Papilionoideae</taxon>
        <taxon>50 kb inversion clade</taxon>
        <taxon>NPAAA clade</taxon>
        <taxon>Hologalegina</taxon>
        <taxon>IRL clade</taxon>
        <taxon>Trifolieae</taxon>
        <taxon>Trifolium</taxon>
    </lineage>
</organism>
<evidence type="ECO:0000313" key="1">
    <source>
        <dbReference type="EMBL" id="MCI94267.1"/>
    </source>
</evidence>